<feature type="binding site" evidence="2">
    <location>
        <position position="69"/>
    </location>
    <ligand>
        <name>substrate</name>
    </ligand>
</feature>
<comment type="caution">
    <text evidence="3">The sequence shown here is derived from an EMBL/GenBank/DDBJ whole genome shotgun (WGS) entry which is preliminary data.</text>
</comment>
<dbReference type="OrthoDB" id="4191603at2"/>
<gene>
    <name evidence="2 3" type="primary">uppS</name>
    <name evidence="3" type="ORF">E4680_04175</name>
</gene>
<feature type="binding site" evidence="2">
    <location>
        <begin position="63"/>
        <end position="65"/>
    </location>
    <ligand>
        <name>substrate</name>
    </ligand>
</feature>
<sequence length="252" mass="27969">MNSAASSRVPRHIAIIMDGNGRWAMQQGKPRLHGHEAGVHAARTIVRAGRDAGVEALTLYAFSSENWLRPATEVSFLLELFIRTMAVELDTLHDEGVRVRFIGDRTALPSNLLAIIEASERRTASNPGMVLVIALGYGGRQDLVQTVRALGAQIEAGALKAADLDEKTLRDALDLGDLPDPDLLIRTGGEYRISNFLLWHLAYTEFYFSDILWPDFSSADFHQALAWFAERERRFGRTGAQVHSERGDQDAQ</sequence>
<feature type="binding site" evidence="2">
    <location>
        <position position="23"/>
    </location>
    <ligand>
        <name>substrate</name>
    </ligand>
</feature>
<feature type="binding site" evidence="2">
    <location>
        <position position="35"/>
    </location>
    <ligand>
        <name>substrate</name>
    </ligand>
</feature>
<feature type="active site" description="Proton acceptor" evidence="2">
    <location>
        <position position="66"/>
    </location>
</feature>
<feature type="binding site" evidence="2">
    <location>
        <position position="67"/>
    </location>
    <ligand>
        <name>substrate</name>
    </ligand>
</feature>
<name>A0A4Z0FAP9_9GAMM</name>
<dbReference type="EMBL" id="SRIO01000004">
    <property type="protein sequence ID" value="TFZ83254.1"/>
    <property type="molecule type" value="Genomic_DNA"/>
</dbReference>
<dbReference type="Proteomes" id="UP000297890">
    <property type="component" value="Unassembled WGS sequence"/>
</dbReference>
<dbReference type="PANTHER" id="PTHR10291:SF0">
    <property type="entry name" value="DEHYDRODOLICHYL DIPHOSPHATE SYNTHASE 2"/>
    <property type="match status" value="1"/>
</dbReference>
<feature type="binding site" evidence="2">
    <location>
        <position position="205"/>
    </location>
    <ligand>
        <name>Mg(2+)</name>
        <dbReference type="ChEBI" id="CHEBI:18420"/>
    </ligand>
</feature>
<feature type="binding site" evidence="2">
    <location>
        <position position="18"/>
    </location>
    <ligand>
        <name>Mg(2+)</name>
        <dbReference type="ChEBI" id="CHEBI:18420"/>
    </ligand>
</feature>
<comment type="function">
    <text evidence="2">Catalyzes the sequential condensation of isopentenyl diphosphate (IPP) with (2E,6E)-farnesyl diphosphate (E,E-FPP) to yield (2Z,6Z,10Z,14Z,18Z,22Z,26Z,30Z,34E,38E)-undecaprenyl diphosphate (di-trans,octa-cis-UPP). UPP is the precursor of glycosyl carrier lipid in the biosynthesis of bacterial cell wall polysaccharide components such as peptidoglycan and lipopolysaccharide.</text>
</comment>
<comment type="similarity">
    <text evidence="2">Belongs to the UPP synthase family.</text>
</comment>
<dbReference type="EC" id="2.5.1.31" evidence="2"/>
<comment type="cofactor">
    <cofactor evidence="2">
        <name>Mg(2+)</name>
        <dbReference type="ChEBI" id="CHEBI:18420"/>
    </cofactor>
    <text evidence="2">Binds 2 magnesium ions per subunit.</text>
</comment>
<evidence type="ECO:0000313" key="4">
    <source>
        <dbReference type="Proteomes" id="UP000297890"/>
    </source>
</evidence>
<dbReference type="GO" id="GO:0008834">
    <property type="term" value="F:ditrans,polycis-undecaprenyl-diphosphate synthase [(2E,6E)-farnesyl-diphosphate specific] activity"/>
    <property type="evidence" value="ECO:0007669"/>
    <property type="project" value="UniProtKB-UniRule"/>
</dbReference>
<dbReference type="GO" id="GO:0005829">
    <property type="term" value="C:cytosol"/>
    <property type="evidence" value="ECO:0007669"/>
    <property type="project" value="TreeGrafter"/>
</dbReference>
<feature type="binding site" evidence="2">
    <location>
        <begin position="192"/>
        <end position="194"/>
    </location>
    <ligand>
        <name>substrate</name>
    </ligand>
</feature>
<keyword evidence="2" id="KW-0479">Metal-binding</keyword>
<dbReference type="PANTHER" id="PTHR10291">
    <property type="entry name" value="DEHYDRODOLICHYL DIPHOSPHATE SYNTHASE FAMILY MEMBER"/>
    <property type="match status" value="1"/>
</dbReference>
<dbReference type="RefSeq" id="WP_135281134.1">
    <property type="nucleotide sequence ID" value="NZ_SRIO01000004.1"/>
</dbReference>
<dbReference type="InterPro" id="IPR018520">
    <property type="entry name" value="UPP_synth-like_CS"/>
</dbReference>
<feature type="binding site" evidence="2">
    <location>
        <begin position="19"/>
        <end position="22"/>
    </location>
    <ligand>
        <name>substrate</name>
    </ligand>
</feature>
<dbReference type="GO" id="GO:0009252">
    <property type="term" value="P:peptidoglycan biosynthetic process"/>
    <property type="evidence" value="ECO:0007669"/>
    <property type="project" value="UniProtKB-UniRule"/>
</dbReference>
<dbReference type="CDD" id="cd00475">
    <property type="entry name" value="Cis_IPPS"/>
    <property type="match status" value="1"/>
</dbReference>
<comment type="subunit">
    <text evidence="2">Homodimer.</text>
</comment>
<feature type="binding site" evidence="2">
    <location>
        <position position="186"/>
    </location>
    <ligand>
        <name>substrate</name>
    </ligand>
</feature>
<evidence type="ECO:0000313" key="3">
    <source>
        <dbReference type="EMBL" id="TFZ83254.1"/>
    </source>
</evidence>
<keyword evidence="4" id="KW-1185">Reference proteome</keyword>
<keyword evidence="2" id="KW-0573">Peptidoglycan synthesis</keyword>
<dbReference type="Pfam" id="PF01255">
    <property type="entry name" value="Prenyltransf"/>
    <property type="match status" value="1"/>
</dbReference>
<keyword evidence="2" id="KW-0460">Magnesium</keyword>
<dbReference type="Gene3D" id="3.40.1180.10">
    <property type="entry name" value="Decaprenyl diphosphate synthase-like"/>
    <property type="match status" value="1"/>
</dbReference>
<evidence type="ECO:0000256" key="1">
    <source>
        <dbReference type="ARBA" id="ARBA00022679"/>
    </source>
</evidence>
<keyword evidence="2" id="KW-0961">Cell wall biogenesis/degradation</keyword>
<organism evidence="3 4">
    <name type="scientific">Candidatus Macondimonas diazotrophica</name>
    <dbReference type="NCBI Taxonomy" id="2305248"/>
    <lineage>
        <taxon>Bacteria</taxon>
        <taxon>Pseudomonadati</taxon>
        <taxon>Pseudomonadota</taxon>
        <taxon>Gammaproteobacteria</taxon>
        <taxon>Chromatiales</taxon>
        <taxon>Ectothiorhodospiraceae</taxon>
        <taxon>Candidatus Macondimonas</taxon>
    </lineage>
</organism>
<protein>
    <recommendedName>
        <fullName evidence="2">Ditrans,polycis-undecaprenyl-diphosphate synthase ((2E,6E)-farnesyl-diphosphate specific)</fullName>
        <ecNumber evidence="2">2.5.1.31</ecNumber>
    </recommendedName>
    <alternativeName>
        <fullName evidence="2">Ditrans,polycis-undecaprenylcistransferase</fullName>
    </alternativeName>
    <alternativeName>
        <fullName evidence="2">Undecaprenyl diphosphate synthase</fullName>
        <shortName evidence="2">UDS</shortName>
    </alternativeName>
    <alternativeName>
        <fullName evidence="2">Undecaprenyl pyrophosphate synthase</fullName>
        <shortName evidence="2">UPP synthase</shortName>
    </alternativeName>
</protein>
<evidence type="ECO:0000256" key="2">
    <source>
        <dbReference type="HAMAP-Rule" id="MF_01139"/>
    </source>
</evidence>
<dbReference type="InterPro" id="IPR001441">
    <property type="entry name" value="UPP_synth-like"/>
</dbReference>
<feature type="active site" evidence="2">
    <location>
        <position position="18"/>
    </location>
</feature>
<dbReference type="GO" id="GO:0071555">
    <property type="term" value="P:cell wall organization"/>
    <property type="evidence" value="ECO:0007669"/>
    <property type="project" value="UniProtKB-KW"/>
</dbReference>
<dbReference type="AlphaFoldDB" id="A0A4Z0FAP9"/>
<dbReference type="HAMAP" id="MF_01139">
    <property type="entry name" value="ISPT"/>
    <property type="match status" value="1"/>
</dbReference>
<proteinExistence type="inferred from homology"/>
<dbReference type="PROSITE" id="PS01066">
    <property type="entry name" value="UPP_SYNTHASE"/>
    <property type="match status" value="1"/>
</dbReference>
<comment type="catalytic activity">
    <reaction evidence="2">
        <text>8 isopentenyl diphosphate + (2E,6E)-farnesyl diphosphate = di-trans,octa-cis-undecaprenyl diphosphate + 8 diphosphate</text>
        <dbReference type="Rhea" id="RHEA:27551"/>
        <dbReference type="ChEBI" id="CHEBI:33019"/>
        <dbReference type="ChEBI" id="CHEBI:58405"/>
        <dbReference type="ChEBI" id="CHEBI:128769"/>
        <dbReference type="ChEBI" id="CHEBI:175763"/>
        <dbReference type="EC" id="2.5.1.31"/>
    </reaction>
</comment>
<dbReference type="GO" id="GO:0016094">
    <property type="term" value="P:polyprenol biosynthetic process"/>
    <property type="evidence" value="ECO:0007669"/>
    <property type="project" value="TreeGrafter"/>
</dbReference>
<dbReference type="GO" id="GO:0000287">
    <property type="term" value="F:magnesium ion binding"/>
    <property type="evidence" value="ECO:0007669"/>
    <property type="project" value="UniProtKB-UniRule"/>
</dbReference>
<reference evidence="3 4" key="1">
    <citation type="journal article" date="2019" name="ISME J.">
        <title>Candidatus Macondimonas diazotrophica, a novel gammaproteobacterial genus dominating crude-oil-contaminated coastal sediments.</title>
        <authorList>
            <person name="Karthikeyan S."/>
            <person name="Konstantinidis K."/>
        </authorList>
    </citation>
    <scope>NUCLEOTIDE SEQUENCE [LARGE SCALE GENOMIC DNA]</scope>
    <source>
        <strain evidence="3 4">KTK01</strain>
    </source>
</reference>
<keyword evidence="1 2" id="KW-0808">Transferase</keyword>
<dbReference type="GO" id="GO:0008360">
    <property type="term" value="P:regulation of cell shape"/>
    <property type="evidence" value="ECO:0007669"/>
    <property type="project" value="UniProtKB-KW"/>
</dbReference>
<keyword evidence="2" id="KW-0133">Cell shape</keyword>
<dbReference type="SUPFAM" id="SSF64005">
    <property type="entry name" value="Undecaprenyl diphosphate synthase"/>
    <property type="match status" value="1"/>
</dbReference>
<dbReference type="NCBIfam" id="TIGR00055">
    <property type="entry name" value="uppS"/>
    <property type="match status" value="1"/>
</dbReference>
<dbReference type="InterPro" id="IPR036424">
    <property type="entry name" value="UPP_synth-like_sf"/>
</dbReference>
<feature type="binding site" evidence="2">
    <location>
        <position position="31"/>
    </location>
    <ligand>
        <name>substrate</name>
    </ligand>
</feature>
<dbReference type="FunFam" id="3.40.1180.10:FF:000001">
    <property type="entry name" value="(2E,6E)-farnesyl-diphosphate-specific ditrans,polycis-undecaprenyl-diphosphate synthase"/>
    <property type="match status" value="1"/>
</dbReference>
<accession>A0A4Z0FAP9</accession>